<evidence type="ECO:0000313" key="1">
    <source>
        <dbReference type="EMBL" id="OGF31846.1"/>
    </source>
</evidence>
<evidence type="ECO:0008006" key="3">
    <source>
        <dbReference type="Google" id="ProtNLM"/>
    </source>
</evidence>
<sequence>MKKLWFMLLLIVSCDYDDKINNPNDSDASITAETQMRNRTISTLDSNLGVYRNEFFSFNYYNQFKVIKLKENSEELIALQVKLQLEDYWIEDQAFSQQLPEMTIHFRVENRNMWHYSDYELCYKFKKIILRQNDDGLIPQTNYVYLSSGFEVMFVLKSVPSQFSDQDLNKLISENYNLIINSFSINHPVAVESRNEN</sequence>
<dbReference type="Proteomes" id="UP000179001">
    <property type="component" value="Unassembled WGS sequence"/>
</dbReference>
<protein>
    <recommendedName>
        <fullName evidence="3">Lipoprotein</fullName>
    </recommendedName>
</protein>
<accession>A0A1F5SZC9</accession>
<dbReference type="AlphaFoldDB" id="A0A1F5SZC9"/>
<gene>
    <name evidence="1" type="ORF">A2478_05175</name>
</gene>
<organism evidence="1 2">
    <name type="scientific">Candidatus Falkowbacteria bacterium RIFOXYC2_FULL_36_12</name>
    <dbReference type="NCBI Taxonomy" id="1798002"/>
    <lineage>
        <taxon>Bacteria</taxon>
        <taxon>Candidatus Falkowiibacteriota</taxon>
    </lineage>
</organism>
<proteinExistence type="predicted"/>
<dbReference type="EMBL" id="MFGJ01000007">
    <property type="protein sequence ID" value="OGF31846.1"/>
    <property type="molecule type" value="Genomic_DNA"/>
</dbReference>
<reference evidence="1 2" key="1">
    <citation type="journal article" date="2016" name="Nat. Commun.">
        <title>Thousands of microbial genomes shed light on interconnected biogeochemical processes in an aquifer system.</title>
        <authorList>
            <person name="Anantharaman K."/>
            <person name="Brown C.T."/>
            <person name="Hug L.A."/>
            <person name="Sharon I."/>
            <person name="Castelle C.J."/>
            <person name="Probst A.J."/>
            <person name="Thomas B.C."/>
            <person name="Singh A."/>
            <person name="Wilkins M.J."/>
            <person name="Karaoz U."/>
            <person name="Brodie E.L."/>
            <person name="Williams K.H."/>
            <person name="Hubbard S.S."/>
            <person name="Banfield J.F."/>
        </authorList>
    </citation>
    <scope>NUCLEOTIDE SEQUENCE [LARGE SCALE GENOMIC DNA]</scope>
</reference>
<evidence type="ECO:0000313" key="2">
    <source>
        <dbReference type="Proteomes" id="UP000179001"/>
    </source>
</evidence>
<comment type="caution">
    <text evidence="1">The sequence shown here is derived from an EMBL/GenBank/DDBJ whole genome shotgun (WGS) entry which is preliminary data.</text>
</comment>
<name>A0A1F5SZC9_9BACT</name>